<feature type="compositionally biased region" description="Basic and acidic residues" evidence="3">
    <location>
        <begin position="305"/>
        <end position="314"/>
    </location>
</feature>
<keyword evidence="6" id="KW-1185">Reference proteome</keyword>
<feature type="coiled-coil region" evidence="2">
    <location>
        <begin position="30"/>
        <end position="127"/>
    </location>
</feature>
<sequence>MLMKYRVVRATDWRELILVLTLCWLAGGSVMAQQRSRQQLEKEKKQNIEKVSQIRTILKKTSSQKQATLGQLKALNQEIAAQSKQINLLTEDVKLMTSEIQELRRTSNQLQNNLEKLKKEYGEMIYAADKRRQQVNPLGFLFSAENFNQLVARYKYLQQYSEARQGQVRQMEKVRQEMLTKQQDVERKKKQQQGTLAVQVNESKRLEGLKDEKNRVAEELSEKEQDLRTELAESRKAVNRLESAITEMIRREIREREERERLARLARLKAERERIAREKAAAVAAAKAKAERAAAAAESDEPETAEPKAVEPKATESAAEASERTARKPDERRNNLLNDEEAALASSFASSKNRLPWPVTRGFISDHYGVKPHPVLKGVMQDNPGIDIQTSPGEVVRAVYDGIVQYTTYVTGMHNIVAVQHGDYYTVYAKLKSVSVQVGQRVKAREVIGVVATDKDGVAEVQFQVWKSTSRMNPESWLIDR</sequence>
<evidence type="ECO:0000313" key="6">
    <source>
        <dbReference type="Proteomes" id="UP000253383"/>
    </source>
</evidence>
<accession>A0A368JKA5</accession>
<feature type="domain" description="M23ase beta-sheet core" evidence="4">
    <location>
        <begin position="383"/>
        <end position="474"/>
    </location>
</feature>
<feature type="coiled-coil region" evidence="2">
    <location>
        <begin position="157"/>
        <end position="285"/>
    </location>
</feature>
<name>A0A368JKA5_9BACT</name>
<comment type="caution">
    <text evidence="5">The sequence shown here is derived from an EMBL/GenBank/DDBJ whole genome shotgun (WGS) entry which is preliminary data.</text>
</comment>
<feature type="compositionally biased region" description="Basic and acidic residues" evidence="3">
    <location>
        <begin position="321"/>
        <end position="334"/>
    </location>
</feature>
<organism evidence="5 6">
    <name type="scientific">Larkinella punicea</name>
    <dbReference type="NCBI Taxonomy" id="2315727"/>
    <lineage>
        <taxon>Bacteria</taxon>
        <taxon>Pseudomonadati</taxon>
        <taxon>Bacteroidota</taxon>
        <taxon>Cytophagia</taxon>
        <taxon>Cytophagales</taxon>
        <taxon>Spirosomataceae</taxon>
        <taxon>Larkinella</taxon>
    </lineage>
</organism>
<dbReference type="CDD" id="cd12797">
    <property type="entry name" value="M23_peptidase"/>
    <property type="match status" value="1"/>
</dbReference>
<dbReference type="InterPro" id="IPR016047">
    <property type="entry name" value="M23ase_b-sheet_dom"/>
</dbReference>
<dbReference type="Pfam" id="PF01551">
    <property type="entry name" value="Peptidase_M23"/>
    <property type="match status" value="1"/>
</dbReference>
<dbReference type="Gene3D" id="2.70.70.10">
    <property type="entry name" value="Glucose Permease (Domain IIA)"/>
    <property type="match status" value="1"/>
</dbReference>
<dbReference type="GO" id="GO:0004222">
    <property type="term" value="F:metalloendopeptidase activity"/>
    <property type="evidence" value="ECO:0007669"/>
    <property type="project" value="TreeGrafter"/>
</dbReference>
<dbReference type="EMBL" id="QOWE01000015">
    <property type="protein sequence ID" value="RCR68097.1"/>
    <property type="molecule type" value="Genomic_DNA"/>
</dbReference>
<protein>
    <submittedName>
        <fullName evidence="5">Peptidase M23</fullName>
    </submittedName>
</protein>
<dbReference type="PANTHER" id="PTHR21666">
    <property type="entry name" value="PEPTIDASE-RELATED"/>
    <property type="match status" value="1"/>
</dbReference>
<keyword evidence="2" id="KW-0175">Coiled coil</keyword>
<keyword evidence="1" id="KW-0732">Signal</keyword>
<evidence type="ECO:0000256" key="1">
    <source>
        <dbReference type="ARBA" id="ARBA00022729"/>
    </source>
</evidence>
<reference evidence="5 6" key="1">
    <citation type="submission" date="2018-07" db="EMBL/GenBank/DDBJ databases">
        <title>Genome analysis of Larkinella rosea.</title>
        <authorList>
            <person name="Zhou Z."/>
            <person name="Wang G."/>
        </authorList>
    </citation>
    <scope>NUCLEOTIDE SEQUENCE [LARGE SCALE GENOMIC DNA]</scope>
    <source>
        <strain evidence="6">zzj9</strain>
    </source>
</reference>
<feature type="region of interest" description="Disordered" evidence="3">
    <location>
        <begin position="293"/>
        <end position="335"/>
    </location>
</feature>
<dbReference type="PANTHER" id="PTHR21666:SF289">
    <property type="entry name" value="L-ALA--D-GLU ENDOPEPTIDASE"/>
    <property type="match status" value="1"/>
</dbReference>
<dbReference type="InterPro" id="IPR050570">
    <property type="entry name" value="Cell_wall_metabolism_enzyme"/>
</dbReference>
<dbReference type="SUPFAM" id="SSF51261">
    <property type="entry name" value="Duplicated hybrid motif"/>
    <property type="match status" value="1"/>
</dbReference>
<evidence type="ECO:0000256" key="3">
    <source>
        <dbReference type="SAM" id="MobiDB-lite"/>
    </source>
</evidence>
<evidence type="ECO:0000313" key="5">
    <source>
        <dbReference type="EMBL" id="RCR68097.1"/>
    </source>
</evidence>
<evidence type="ECO:0000259" key="4">
    <source>
        <dbReference type="Pfam" id="PF01551"/>
    </source>
</evidence>
<gene>
    <name evidence="5" type="ORF">DUE52_18720</name>
</gene>
<evidence type="ECO:0000256" key="2">
    <source>
        <dbReference type="SAM" id="Coils"/>
    </source>
</evidence>
<dbReference type="OrthoDB" id="9815884at2"/>
<proteinExistence type="predicted"/>
<dbReference type="InterPro" id="IPR011055">
    <property type="entry name" value="Dup_hybrid_motif"/>
</dbReference>
<dbReference type="Gene3D" id="6.10.250.3150">
    <property type="match status" value="1"/>
</dbReference>
<dbReference type="Proteomes" id="UP000253383">
    <property type="component" value="Unassembled WGS sequence"/>
</dbReference>
<dbReference type="AlphaFoldDB" id="A0A368JKA5"/>